<dbReference type="OrthoDB" id="10268090at2759"/>
<accession>A0A9W8DH98</accession>
<gene>
    <name evidence="4" type="ORF">IWQ60_011453</name>
</gene>
<feature type="domain" description="Saccharopine dehydrogenase NADP binding" evidence="3">
    <location>
        <begin position="5"/>
        <end position="134"/>
    </location>
</feature>
<comment type="caution">
    <text evidence="4">The sequence shown here is derived from an EMBL/GenBank/DDBJ whole genome shotgun (WGS) entry which is preliminary data.</text>
</comment>
<dbReference type="Pfam" id="PF03435">
    <property type="entry name" value="Sacchrp_dh_NADP"/>
    <property type="match status" value="1"/>
</dbReference>
<dbReference type="GO" id="GO:0005739">
    <property type="term" value="C:mitochondrion"/>
    <property type="evidence" value="ECO:0007669"/>
    <property type="project" value="TreeGrafter"/>
</dbReference>
<evidence type="ECO:0000313" key="5">
    <source>
        <dbReference type="Proteomes" id="UP001150569"/>
    </source>
</evidence>
<organism evidence="4 5">
    <name type="scientific">Tieghemiomyces parasiticus</name>
    <dbReference type="NCBI Taxonomy" id="78921"/>
    <lineage>
        <taxon>Eukaryota</taxon>
        <taxon>Fungi</taxon>
        <taxon>Fungi incertae sedis</taxon>
        <taxon>Zoopagomycota</taxon>
        <taxon>Kickxellomycotina</taxon>
        <taxon>Dimargaritomycetes</taxon>
        <taxon>Dimargaritales</taxon>
        <taxon>Dimargaritaceae</taxon>
        <taxon>Tieghemiomyces</taxon>
    </lineage>
</organism>
<evidence type="ECO:0000313" key="4">
    <source>
        <dbReference type="EMBL" id="KAJ1908922.1"/>
    </source>
</evidence>
<evidence type="ECO:0000256" key="1">
    <source>
        <dbReference type="ARBA" id="ARBA00038048"/>
    </source>
</evidence>
<reference evidence="4" key="1">
    <citation type="submission" date="2022-07" db="EMBL/GenBank/DDBJ databases">
        <title>Phylogenomic reconstructions and comparative analyses of Kickxellomycotina fungi.</title>
        <authorList>
            <person name="Reynolds N.K."/>
            <person name="Stajich J.E."/>
            <person name="Barry K."/>
            <person name="Grigoriev I.V."/>
            <person name="Crous P."/>
            <person name="Smith M.E."/>
        </authorList>
    </citation>
    <scope>NUCLEOTIDE SEQUENCE</scope>
    <source>
        <strain evidence="4">RSA 861</strain>
    </source>
</reference>
<dbReference type="PANTHER" id="PTHR12286:SF5">
    <property type="entry name" value="SACCHAROPINE DEHYDROGENASE-LIKE OXIDOREDUCTASE"/>
    <property type="match status" value="1"/>
</dbReference>
<dbReference type="GO" id="GO:0005811">
    <property type="term" value="C:lipid droplet"/>
    <property type="evidence" value="ECO:0007669"/>
    <property type="project" value="TreeGrafter"/>
</dbReference>
<proteinExistence type="inferred from homology"/>
<dbReference type="InterPro" id="IPR051276">
    <property type="entry name" value="Saccharopine_DH-like_oxidrdct"/>
</dbReference>
<dbReference type="GO" id="GO:0009247">
    <property type="term" value="P:glycolipid biosynthetic process"/>
    <property type="evidence" value="ECO:0007669"/>
    <property type="project" value="TreeGrafter"/>
</dbReference>
<dbReference type="Gene3D" id="3.40.50.720">
    <property type="entry name" value="NAD(P)-binding Rossmann-like Domain"/>
    <property type="match status" value="1"/>
</dbReference>
<name>A0A9W8DH98_9FUNG</name>
<dbReference type="AlphaFoldDB" id="A0A9W8DH98"/>
<dbReference type="InterPro" id="IPR036291">
    <property type="entry name" value="NAD(P)-bd_dom_sf"/>
</dbReference>
<evidence type="ECO:0000259" key="3">
    <source>
        <dbReference type="Pfam" id="PF03435"/>
    </source>
</evidence>
<comment type="similarity">
    <text evidence="1">Belongs to the saccharopine dehydrogenase family.</text>
</comment>
<dbReference type="GO" id="GO:0005886">
    <property type="term" value="C:plasma membrane"/>
    <property type="evidence" value="ECO:0007669"/>
    <property type="project" value="TreeGrafter"/>
</dbReference>
<protein>
    <recommendedName>
        <fullName evidence="3">Saccharopine dehydrogenase NADP binding domain-containing protein</fullName>
    </recommendedName>
</protein>
<evidence type="ECO:0000256" key="2">
    <source>
        <dbReference type="SAM" id="MobiDB-lite"/>
    </source>
</evidence>
<dbReference type="SUPFAM" id="SSF51735">
    <property type="entry name" value="NAD(P)-binding Rossmann-fold domains"/>
    <property type="match status" value="1"/>
</dbReference>
<sequence>MNNVVWGATGFTGQYVAEYLLSEGPKDLRLALAGRNQGKLEGVRQELAANHPQAGKLAIITADSADDDRLAVMVRQTRVVISTVGPYIQYGEPLVRACATYSTDYVDITGEITWVKAMARKYHAQAVRNGALIVSCCGFDSIPSDLGVYMVVDYLKQRYGRDAQLVKGSMVRLKGTFSGGTIATAVETIANGAKFQKAQRAEEAKDSNPTTRPKPDISNADAGRGSSGLPIRYDEDFGKWQGFFFMAPTNTGVVRESNKALGYGPKFHYEETLSFPSAWKAFLSTAGLTLFYAMIAFSPTRWLMLKFLPAPGEGPKPEVIKRGYFTHHLIGEAADPSSVPNADNTKASAQVVRAYAEVEGTSDPGYGQTIRYVSEAALCLALQRDQTNVPGGVLTPAAAMGEALLKRYRSKGMRFEVGSEPFIKSKI</sequence>
<dbReference type="Proteomes" id="UP001150569">
    <property type="component" value="Unassembled WGS sequence"/>
</dbReference>
<feature type="region of interest" description="Disordered" evidence="2">
    <location>
        <begin position="197"/>
        <end position="227"/>
    </location>
</feature>
<dbReference type="EMBL" id="JANBPT010001295">
    <property type="protein sequence ID" value="KAJ1908922.1"/>
    <property type="molecule type" value="Genomic_DNA"/>
</dbReference>
<dbReference type="PANTHER" id="PTHR12286">
    <property type="entry name" value="SACCHAROPINE DEHYDROGENASE-LIKE OXIDOREDUCTASE"/>
    <property type="match status" value="1"/>
</dbReference>
<keyword evidence="5" id="KW-1185">Reference proteome</keyword>
<dbReference type="InterPro" id="IPR005097">
    <property type="entry name" value="Sacchrp_dh_NADP-bd"/>
</dbReference>